<dbReference type="Gene3D" id="3.90.226.10">
    <property type="entry name" value="2-enoyl-CoA Hydratase, Chain A, domain 1"/>
    <property type="match status" value="1"/>
</dbReference>
<evidence type="ECO:0000256" key="2">
    <source>
        <dbReference type="ARBA" id="ARBA00022670"/>
    </source>
</evidence>
<name>A0A160T6P0_9CHLR</name>
<dbReference type="InterPro" id="IPR029045">
    <property type="entry name" value="ClpP/crotonase-like_dom_sf"/>
</dbReference>
<evidence type="ECO:0000259" key="8">
    <source>
        <dbReference type="SMART" id="SM00245"/>
    </source>
</evidence>
<evidence type="ECO:0000256" key="6">
    <source>
        <dbReference type="SAM" id="Phobius"/>
    </source>
</evidence>
<dbReference type="SMART" id="SM00228">
    <property type="entry name" value="PDZ"/>
    <property type="match status" value="1"/>
</dbReference>
<dbReference type="AlphaFoldDB" id="A0A160T6P0"/>
<evidence type="ECO:0000256" key="4">
    <source>
        <dbReference type="ARBA" id="ARBA00022825"/>
    </source>
</evidence>
<evidence type="ECO:0000256" key="1">
    <source>
        <dbReference type="ARBA" id="ARBA00009179"/>
    </source>
</evidence>
<evidence type="ECO:0000313" key="10">
    <source>
        <dbReference type="Proteomes" id="UP000215027"/>
    </source>
</evidence>
<sequence length="433" mass="45633">MDELTMADYQPYTPPKRPSGCLTGALVLILVAAFFVGGILFDRTVLRGNLLGGGGAADEVGLNDALLDEARVIIQENFVDQDAATTAQLQDGALAGMVDSLGDTGHSRFMTPRMVTDQHNRTAGEFEGIGAYVEMRDGFVTVVSPIDNSPAQAAGVRSGFIVLEVDGQDMAGLTLQEVIDRIIGPAGTEVTITFFDPETSEEVVLTIERARIELENVTWAMLPGTTAAPGPTAHVRIAEFSRGVGDELGAAIAEATAAGATSILFDLRNNPGGLLDEAVKVAGQFLPADTVVVLRQDAQGDVRDERTSNDNPTTLPVVVLINQGTASASEIVSGALQDHGRATLVGETTFGTGTVLNEFGLSDGSAILLATEQWLTPEGRVIWRQGIVPDEVVELSGPVQLTVPETADELTAETLPAIEDTQVLRGLELLSEE</sequence>
<dbReference type="NCBIfam" id="TIGR00225">
    <property type="entry name" value="prc"/>
    <property type="match status" value="1"/>
</dbReference>
<feature type="domain" description="Tail specific protease" evidence="8">
    <location>
        <begin position="200"/>
        <end position="394"/>
    </location>
</feature>
<proteinExistence type="inferred from homology"/>
<dbReference type="SUPFAM" id="SSF52096">
    <property type="entry name" value="ClpP/crotonase"/>
    <property type="match status" value="1"/>
</dbReference>
<dbReference type="GO" id="GO:0007165">
    <property type="term" value="P:signal transduction"/>
    <property type="evidence" value="ECO:0007669"/>
    <property type="project" value="TreeGrafter"/>
</dbReference>
<dbReference type="Gene3D" id="3.30.750.44">
    <property type="match status" value="1"/>
</dbReference>
<dbReference type="InterPro" id="IPR036034">
    <property type="entry name" value="PDZ_sf"/>
</dbReference>
<feature type="domain" description="PDZ" evidence="7">
    <location>
        <begin position="127"/>
        <end position="198"/>
    </location>
</feature>
<dbReference type="PANTHER" id="PTHR32060">
    <property type="entry name" value="TAIL-SPECIFIC PROTEASE"/>
    <property type="match status" value="1"/>
</dbReference>
<keyword evidence="6" id="KW-0472">Membrane</keyword>
<dbReference type="GO" id="GO:0006508">
    <property type="term" value="P:proteolysis"/>
    <property type="evidence" value="ECO:0007669"/>
    <property type="project" value="UniProtKB-KW"/>
</dbReference>
<accession>A0A160T6P0</accession>
<dbReference type="InterPro" id="IPR001478">
    <property type="entry name" value="PDZ"/>
</dbReference>
<dbReference type="EC" id="3.4.21.102" evidence="9"/>
<keyword evidence="6" id="KW-0812">Transmembrane</keyword>
<dbReference type="InterPro" id="IPR041489">
    <property type="entry name" value="PDZ_6"/>
</dbReference>
<dbReference type="InterPro" id="IPR004447">
    <property type="entry name" value="Peptidase_S41A"/>
</dbReference>
<feature type="transmembrane region" description="Helical" evidence="6">
    <location>
        <begin position="21"/>
        <end position="41"/>
    </location>
</feature>
<evidence type="ECO:0000256" key="3">
    <source>
        <dbReference type="ARBA" id="ARBA00022801"/>
    </source>
</evidence>
<dbReference type="Pfam" id="PF17820">
    <property type="entry name" value="PDZ_6"/>
    <property type="match status" value="1"/>
</dbReference>
<dbReference type="Pfam" id="PF03572">
    <property type="entry name" value="Peptidase_S41"/>
    <property type="match status" value="1"/>
</dbReference>
<dbReference type="KEGG" id="pbf:CFX0092_B0048"/>
<dbReference type="CDD" id="cd06782">
    <property type="entry name" value="cpPDZ_CPP-like"/>
    <property type="match status" value="1"/>
</dbReference>
<dbReference type="InterPro" id="IPR005151">
    <property type="entry name" value="Tail-specific_protease"/>
</dbReference>
<dbReference type="SUPFAM" id="SSF50156">
    <property type="entry name" value="PDZ domain-like"/>
    <property type="match status" value="1"/>
</dbReference>
<evidence type="ECO:0000256" key="5">
    <source>
        <dbReference type="RuleBase" id="RU004404"/>
    </source>
</evidence>
<evidence type="ECO:0000313" key="9">
    <source>
        <dbReference type="EMBL" id="CUS05582.1"/>
    </source>
</evidence>
<keyword evidence="3 5" id="KW-0378">Hydrolase</keyword>
<evidence type="ECO:0000259" key="7">
    <source>
        <dbReference type="SMART" id="SM00228"/>
    </source>
</evidence>
<dbReference type="GO" id="GO:0004252">
    <property type="term" value="F:serine-type endopeptidase activity"/>
    <property type="evidence" value="ECO:0007669"/>
    <property type="project" value="UniProtKB-EC"/>
</dbReference>
<keyword evidence="4 5" id="KW-0720">Serine protease</keyword>
<dbReference type="PANTHER" id="PTHR32060:SF30">
    <property type="entry name" value="CARBOXY-TERMINAL PROCESSING PROTEASE CTPA"/>
    <property type="match status" value="1"/>
</dbReference>
<dbReference type="Proteomes" id="UP000215027">
    <property type="component" value="Chromosome II"/>
</dbReference>
<dbReference type="EMBL" id="LN890656">
    <property type="protein sequence ID" value="CUS05582.1"/>
    <property type="molecule type" value="Genomic_DNA"/>
</dbReference>
<dbReference type="SMART" id="SM00245">
    <property type="entry name" value="TSPc"/>
    <property type="match status" value="1"/>
</dbReference>
<gene>
    <name evidence="9" type="ORF">CFX0092_B0048</name>
</gene>
<protein>
    <submittedName>
        <fullName evidence="9">Carboxyl-terminal protease</fullName>
        <ecNumber evidence="9">3.4.21.102</ecNumber>
    </submittedName>
</protein>
<dbReference type="CDD" id="cd07560">
    <property type="entry name" value="Peptidase_S41_CPP"/>
    <property type="match status" value="1"/>
</dbReference>
<keyword evidence="2 5" id="KW-0645">Protease</keyword>
<dbReference type="Gene3D" id="2.30.42.10">
    <property type="match status" value="1"/>
</dbReference>
<organism evidence="9 10">
    <name type="scientific">Candidatus Promineifilum breve</name>
    <dbReference type="NCBI Taxonomy" id="1806508"/>
    <lineage>
        <taxon>Bacteria</taxon>
        <taxon>Bacillati</taxon>
        <taxon>Chloroflexota</taxon>
        <taxon>Ardenticatenia</taxon>
        <taxon>Candidatus Promineifilales</taxon>
        <taxon>Candidatus Promineifilaceae</taxon>
        <taxon>Candidatus Promineifilum</taxon>
    </lineage>
</organism>
<dbReference type="GO" id="GO:0030288">
    <property type="term" value="C:outer membrane-bounded periplasmic space"/>
    <property type="evidence" value="ECO:0007669"/>
    <property type="project" value="TreeGrafter"/>
</dbReference>
<comment type="similarity">
    <text evidence="1 5">Belongs to the peptidase S41A family.</text>
</comment>
<keyword evidence="6" id="KW-1133">Transmembrane helix</keyword>
<keyword evidence="10" id="KW-1185">Reference proteome</keyword>
<reference evidence="9" key="1">
    <citation type="submission" date="2016-01" db="EMBL/GenBank/DDBJ databases">
        <authorList>
            <person name="Mcilroy J.S."/>
            <person name="Karst M S."/>
            <person name="Albertsen M."/>
        </authorList>
    </citation>
    <scope>NUCLEOTIDE SEQUENCE</scope>
    <source>
        <strain evidence="9">Cfx-K</strain>
    </source>
</reference>